<dbReference type="Proteomes" id="UP000271533">
    <property type="component" value="Chromosome"/>
</dbReference>
<accession>A0A3G2I5Q9</accession>
<protein>
    <recommendedName>
        <fullName evidence="5">L-lysine 2,3-aminomutase</fullName>
    </recommendedName>
    <alternativeName>
        <fullName evidence="13">EF-P post-translational modification enzyme B</fullName>
    </alternativeName>
</protein>
<evidence type="ECO:0000313" key="18">
    <source>
        <dbReference type="Proteomes" id="UP000271533"/>
    </source>
</evidence>
<evidence type="ECO:0000256" key="8">
    <source>
        <dbReference type="ARBA" id="ARBA00022723"/>
    </source>
</evidence>
<evidence type="ECO:0000256" key="9">
    <source>
        <dbReference type="ARBA" id="ARBA00022898"/>
    </source>
</evidence>
<keyword evidence="8 14" id="KW-0479">Metal-binding</keyword>
<dbReference type="PROSITE" id="PS51918">
    <property type="entry name" value="RADICAL_SAM"/>
    <property type="match status" value="1"/>
</dbReference>
<organism evidence="17 18">
    <name type="scientific">Buchnera aphidicola subsp. Rhopalosiphum maidis</name>
    <dbReference type="NCBI Taxonomy" id="118109"/>
    <lineage>
        <taxon>Bacteria</taxon>
        <taxon>Pseudomonadati</taxon>
        <taxon>Pseudomonadota</taxon>
        <taxon>Gammaproteobacteria</taxon>
        <taxon>Enterobacterales</taxon>
        <taxon>Erwiniaceae</taxon>
        <taxon>Buchnera</taxon>
    </lineage>
</organism>
<dbReference type="SFLD" id="SFLDF00314">
    <property type="entry name" value="L-lysine_2_3-aminomutase_(yjeK"/>
    <property type="match status" value="1"/>
</dbReference>
<feature type="modified residue" description="N6-(pyridoxal phosphate)lysine" evidence="15">
    <location>
        <position position="333"/>
    </location>
</feature>
<evidence type="ECO:0000256" key="5">
    <source>
        <dbReference type="ARBA" id="ARBA00022363"/>
    </source>
</evidence>
<keyword evidence="12" id="KW-0413">Isomerase</keyword>
<dbReference type="GO" id="GO:0051539">
    <property type="term" value="F:4 iron, 4 sulfur cluster binding"/>
    <property type="evidence" value="ECO:0007669"/>
    <property type="project" value="UniProtKB-KW"/>
</dbReference>
<dbReference type="InterPro" id="IPR022462">
    <property type="entry name" value="EpmB"/>
</dbReference>
<dbReference type="NCBIfam" id="TIGR03821">
    <property type="entry name" value="EFP_modif_epmB"/>
    <property type="match status" value="1"/>
</dbReference>
<dbReference type="SUPFAM" id="SSF102114">
    <property type="entry name" value="Radical SAM enzymes"/>
    <property type="match status" value="1"/>
</dbReference>
<sequence>MKIQKTIKLNREKDSWLYEISNSIIEPKKLLKFLCLEKYPKYYDPKSKKIFPFRVPYSFALRMKKKDPEDPLLLQVITNNQEFLNNSQFNHDPVKERKDIVLPGLLHKYKDRVLWMLKTNCAINCRYCFRKHFPYEKNKGNKKNWMKILNYINQNIQLNEVILSGGDPLMAKDHELLWVITSLSKIKHIKRLRIHTRLPVVIPNRITSDLCQIFFNSTLKIIIVTHINHPQEINKELSDSLLKLKESNVILLNQSVLLKKINDNASVLAELSNVLCKNNIIPYYLHILDKVKGTSHFLVSNEKARSIISDLMKMVSGFLVPRLVLDDGSKNHKSIII</sequence>
<dbReference type="CDD" id="cd01335">
    <property type="entry name" value="Radical_SAM"/>
    <property type="match status" value="1"/>
</dbReference>
<evidence type="ECO:0000256" key="1">
    <source>
        <dbReference type="ARBA" id="ARBA00001352"/>
    </source>
</evidence>
<evidence type="ECO:0000259" key="16">
    <source>
        <dbReference type="PROSITE" id="PS51918"/>
    </source>
</evidence>
<dbReference type="InterPro" id="IPR058240">
    <property type="entry name" value="rSAM_sf"/>
</dbReference>
<dbReference type="PIRSF" id="PIRSF004911">
    <property type="entry name" value="DUF160"/>
    <property type="match status" value="1"/>
</dbReference>
<dbReference type="GO" id="GO:0046872">
    <property type="term" value="F:metal ion binding"/>
    <property type="evidence" value="ECO:0007669"/>
    <property type="project" value="UniProtKB-KW"/>
</dbReference>
<dbReference type="GO" id="GO:0016853">
    <property type="term" value="F:isomerase activity"/>
    <property type="evidence" value="ECO:0007669"/>
    <property type="project" value="UniProtKB-KW"/>
</dbReference>
<keyword evidence="7" id="KW-0949">S-adenosyl-L-methionine</keyword>
<dbReference type="OrthoDB" id="9770937at2"/>
<evidence type="ECO:0000256" key="10">
    <source>
        <dbReference type="ARBA" id="ARBA00023004"/>
    </source>
</evidence>
<evidence type="ECO:0000256" key="13">
    <source>
        <dbReference type="ARBA" id="ARBA00030756"/>
    </source>
</evidence>
<dbReference type="Gene3D" id="3.20.20.70">
    <property type="entry name" value="Aldolase class I"/>
    <property type="match status" value="1"/>
</dbReference>
<evidence type="ECO:0000256" key="6">
    <source>
        <dbReference type="ARBA" id="ARBA00022485"/>
    </source>
</evidence>
<evidence type="ECO:0000256" key="12">
    <source>
        <dbReference type="ARBA" id="ARBA00023235"/>
    </source>
</evidence>
<evidence type="ECO:0000256" key="15">
    <source>
        <dbReference type="PIRSR" id="PIRSR603739-50"/>
    </source>
</evidence>
<evidence type="ECO:0000256" key="14">
    <source>
        <dbReference type="PIRSR" id="PIRSR004911-1"/>
    </source>
</evidence>
<comment type="similarity">
    <text evidence="4">Belongs to the radical SAM superfamily. KamA family.</text>
</comment>
<reference evidence="17 18" key="1">
    <citation type="submission" date="2018-10" db="EMBL/GenBank/DDBJ databases">
        <title>Genome sequence of the corn leaf aphid (Rhopalosiphum maidis Fitch).</title>
        <authorList>
            <person name="Chen W."/>
            <person name="Shakir S."/>
            <person name="Bigham M."/>
            <person name="Fei Z."/>
            <person name="Jander G."/>
        </authorList>
    </citation>
    <scope>NUCLEOTIDE SEQUENCE [LARGE SCALE GENOMIC DNA]</scope>
    <source>
        <strain evidence="17 18">BTI</strain>
    </source>
</reference>
<comment type="cofactor">
    <cofactor evidence="2 15">
        <name>pyridoxal 5'-phosphate</name>
        <dbReference type="ChEBI" id="CHEBI:597326"/>
    </cofactor>
</comment>
<dbReference type="SFLD" id="SFLDG01070">
    <property type="entry name" value="PLP-dependent"/>
    <property type="match status" value="1"/>
</dbReference>
<keyword evidence="10" id="KW-0408">Iron</keyword>
<feature type="domain" description="Radical SAM core" evidence="16">
    <location>
        <begin position="107"/>
        <end position="322"/>
    </location>
</feature>
<dbReference type="InterPro" id="IPR003739">
    <property type="entry name" value="Lys_aminomutase/Glu_NH3_mut"/>
</dbReference>
<dbReference type="RefSeq" id="WP_158360985.1">
    <property type="nucleotide sequence ID" value="NZ_CP032759.1"/>
</dbReference>
<dbReference type="PANTHER" id="PTHR30538:SF1">
    <property type="entry name" value="L-LYSINE 2,3-AMINOMUTASE"/>
    <property type="match status" value="1"/>
</dbReference>
<dbReference type="SFLD" id="SFLDS00029">
    <property type="entry name" value="Radical_SAM"/>
    <property type="match status" value="1"/>
</dbReference>
<dbReference type="InterPro" id="IPR013785">
    <property type="entry name" value="Aldolase_TIM"/>
</dbReference>
<feature type="binding site" evidence="14">
    <location>
        <position position="125"/>
    </location>
    <ligand>
        <name>[4Fe-4S] cluster</name>
        <dbReference type="ChEBI" id="CHEBI:49883"/>
        <note>4Fe-4S-S-AdoMet</note>
    </ligand>
</feature>
<dbReference type="NCBIfam" id="TIGR00238">
    <property type="entry name" value="KamA family radical SAM protein"/>
    <property type="match status" value="1"/>
</dbReference>
<proteinExistence type="inferred from homology"/>
<keyword evidence="9 15" id="KW-0663">Pyridoxal phosphate</keyword>
<dbReference type="PANTHER" id="PTHR30538">
    <property type="entry name" value="LYSINE 2,3-AMINOMUTASE-RELATED"/>
    <property type="match status" value="1"/>
</dbReference>
<dbReference type="InterPro" id="IPR007197">
    <property type="entry name" value="rSAM"/>
</dbReference>
<keyword evidence="6 14" id="KW-0004">4Fe-4S</keyword>
<evidence type="ECO:0000256" key="4">
    <source>
        <dbReference type="ARBA" id="ARBA00008703"/>
    </source>
</evidence>
<comment type="catalytic activity">
    <reaction evidence="1">
        <text>L-lysine = D-beta-lysine</text>
        <dbReference type="Rhea" id="RHEA:44148"/>
        <dbReference type="ChEBI" id="CHEBI:32551"/>
        <dbReference type="ChEBI" id="CHEBI:84138"/>
    </reaction>
</comment>
<evidence type="ECO:0000313" key="17">
    <source>
        <dbReference type="EMBL" id="AYN24481.1"/>
    </source>
</evidence>
<evidence type="ECO:0000256" key="7">
    <source>
        <dbReference type="ARBA" id="ARBA00022691"/>
    </source>
</evidence>
<feature type="binding site" evidence="14">
    <location>
        <position position="128"/>
    </location>
    <ligand>
        <name>[4Fe-4S] cluster</name>
        <dbReference type="ChEBI" id="CHEBI:49883"/>
        <note>4Fe-4S-S-AdoMet</note>
    </ligand>
</feature>
<feature type="binding site" evidence="14">
    <location>
        <position position="121"/>
    </location>
    <ligand>
        <name>[4Fe-4S] cluster</name>
        <dbReference type="ChEBI" id="CHEBI:49883"/>
        <note>4Fe-4S-S-AdoMet</note>
    </ligand>
</feature>
<evidence type="ECO:0000256" key="11">
    <source>
        <dbReference type="ARBA" id="ARBA00023014"/>
    </source>
</evidence>
<name>A0A3G2I5Q9_BUCRM</name>
<gene>
    <name evidence="17" type="primary">epmB</name>
    <name evidence="17" type="ORF">D8S97_00565</name>
</gene>
<dbReference type="Pfam" id="PF04055">
    <property type="entry name" value="Radical_SAM"/>
    <property type="match status" value="1"/>
</dbReference>
<evidence type="ECO:0000256" key="2">
    <source>
        <dbReference type="ARBA" id="ARBA00001933"/>
    </source>
</evidence>
<dbReference type="EMBL" id="CP032759">
    <property type="protein sequence ID" value="AYN24481.1"/>
    <property type="molecule type" value="Genomic_DNA"/>
</dbReference>
<keyword evidence="11 14" id="KW-0411">Iron-sulfur</keyword>
<evidence type="ECO:0000256" key="3">
    <source>
        <dbReference type="ARBA" id="ARBA00001966"/>
    </source>
</evidence>
<comment type="cofactor">
    <cofactor evidence="3">
        <name>[4Fe-4S] cluster</name>
        <dbReference type="ChEBI" id="CHEBI:49883"/>
    </cofactor>
</comment>
<dbReference type="AlphaFoldDB" id="A0A3G2I5Q9"/>